<comment type="caution">
    <text evidence="3">The sequence shown here is derived from an EMBL/GenBank/DDBJ whole genome shotgun (WGS) entry which is preliminary data.</text>
</comment>
<organism evidence="3 4">
    <name type="scientific">Dactylonectria estremocensis</name>
    <dbReference type="NCBI Taxonomy" id="1079267"/>
    <lineage>
        <taxon>Eukaryota</taxon>
        <taxon>Fungi</taxon>
        <taxon>Dikarya</taxon>
        <taxon>Ascomycota</taxon>
        <taxon>Pezizomycotina</taxon>
        <taxon>Sordariomycetes</taxon>
        <taxon>Hypocreomycetidae</taxon>
        <taxon>Hypocreales</taxon>
        <taxon>Nectriaceae</taxon>
        <taxon>Dactylonectria</taxon>
    </lineage>
</organism>
<evidence type="ECO:0000256" key="2">
    <source>
        <dbReference type="SAM" id="SignalP"/>
    </source>
</evidence>
<evidence type="ECO:0000313" key="4">
    <source>
        <dbReference type="Proteomes" id="UP000717696"/>
    </source>
</evidence>
<feature type="compositionally biased region" description="Low complexity" evidence="1">
    <location>
        <begin position="79"/>
        <end position="91"/>
    </location>
</feature>
<feature type="region of interest" description="Disordered" evidence="1">
    <location>
        <begin position="37"/>
        <end position="93"/>
    </location>
</feature>
<keyword evidence="2" id="KW-0732">Signal</keyword>
<gene>
    <name evidence="3" type="ORF">B0J13DRAFT_523743</name>
</gene>
<evidence type="ECO:0000256" key="1">
    <source>
        <dbReference type="SAM" id="MobiDB-lite"/>
    </source>
</evidence>
<dbReference type="AlphaFoldDB" id="A0A9P9F015"/>
<accession>A0A9P9F015</accession>
<dbReference type="Proteomes" id="UP000717696">
    <property type="component" value="Unassembled WGS sequence"/>
</dbReference>
<feature type="signal peptide" evidence="2">
    <location>
        <begin position="1"/>
        <end position="19"/>
    </location>
</feature>
<protein>
    <submittedName>
        <fullName evidence="3">Uncharacterized protein</fullName>
    </submittedName>
</protein>
<feature type="compositionally biased region" description="Low complexity" evidence="1">
    <location>
        <begin position="37"/>
        <end position="49"/>
    </location>
</feature>
<keyword evidence="4" id="KW-1185">Reference proteome</keyword>
<reference evidence="3" key="1">
    <citation type="journal article" date="2021" name="Nat. Commun.">
        <title>Genetic determinants of endophytism in the Arabidopsis root mycobiome.</title>
        <authorList>
            <person name="Mesny F."/>
            <person name="Miyauchi S."/>
            <person name="Thiergart T."/>
            <person name="Pickel B."/>
            <person name="Atanasova L."/>
            <person name="Karlsson M."/>
            <person name="Huettel B."/>
            <person name="Barry K.W."/>
            <person name="Haridas S."/>
            <person name="Chen C."/>
            <person name="Bauer D."/>
            <person name="Andreopoulos W."/>
            <person name="Pangilinan J."/>
            <person name="LaButti K."/>
            <person name="Riley R."/>
            <person name="Lipzen A."/>
            <person name="Clum A."/>
            <person name="Drula E."/>
            <person name="Henrissat B."/>
            <person name="Kohler A."/>
            <person name="Grigoriev I.V."/>
            <person name="Martin F.M."/>
            <person name="Hacquard S."/>
        </authorList>
    </citation>
    <scope>NUCLEOTIDE SEQUENCE</scope>
    <source>
        <strain evidence="3">MPI-CAGE-AT-0021</strain>
    </source>
</reference>
<name>A0A9P9F015_9HYPO</name>
<dbReference type="EMBL" id="JAGMUU010000007">
    <property type="protein sequence ID" value="KAH7149094.1"/>
    <property type="molecule type" value="Genomic_DNA"/>
</dbReference>
<proteinExistence type="predicted"/>
<feature type="chain" id="PRO_5040437387" evidence="2">
    <location>
        <begin position="20"/>
        <end position="139"/>
    </location>
</feature>
<evidence type="ECO:0000313" key="3">
    <source>
        <dbReference type="EMBL" id="KAH7149094.1"/>
    </source>
</evidence>
<sequence>MALLPPVFFSLASSTQVSSLWGLFLCQQELCDNPDVSTAASLPSTPTTAQDTTSSVPPAIHSTFSDVDGPYIATTAENTPPVGTTTDVPDTASETSVVEIATSDGTTANDDATITAAPRVWLAASGQLIMPSMPGTAGP</sequence>